<dbReference type="SMART" id="SM00360">
    <property type="entry name" value="RRM"/>
    <property type="match status" value="1"/>
</dbReference>
<dbReference type="Pfam" id="PF00076">
    <property type="entry name" value="RRM_1"/>
    <property type="match status" value="1"/>
</dbReference>
<evidence type="ECO:0000256" key="1">
    <source>
        <dbReference type="ARBA" id="ARBA00004123"/>
    </source>
</evidence>
<feature type="region of interest" description="Disordered" evidence="6">
    <location>
        <begin position="178"/>
        <end position="220"/>
    </location>
</feature>
<dbReference type="AlphaFoldDB" id="A0AAV4DA79"/>
<name>A0AAV4DA79_9GAST</name>
<dbReference type="EMBL" id="BLXT01007646">
    <property type="protein sequence ID" value="GFO40971.1"/>
    <property type="molecule type" value="Genomic_DNA"/>
</dbReference>
<dbReference type="InterPro" id="IPR051183">
    <property type="entry name" value="U1_U11-U12_snRNP_70-35kDa"/>
</dbReference>
<organism evidence="8 9">
    <name type="scientific">Plakobranchus ocellatus</name>
    <dbReference type="NCBI Taxonomy" id="259542"/>
    <lineage>
        <taxon>Eukaryota</taxon>
        <taxon>Metazoa</taxon>
        <taxon>Spiralia</taxon>
        <taxon>Lophotrochozoa</taxon>
        <taxon>Mollusca</taxon>
        <taxon>Gastropoda</taxon>
        <taxon>Heterobranchia</taxon>
        <taxon>Euthyneura</taxon>
        <taxon>Panpulmonata</taxon>
        <taxon>Sacoglossa</taxon>
        <taxon>Placobranchoidea</taxon>
        <taxon>Plakobranchidae</taxon>
        <taxon>Plakobranchus</taxon>
    </lineage>
</organism>
<evidence type="ECO:0000313" key="8">
    <source>
        <dbReference type="EMBL" id="GFO40971.1"/>
    </source>
</evidence>
<protein>
    <recommendedName>
        <fullName evidence="2">U11/U12 small nuclear ribonucleoprotein 35 kDa protein</fullName>
    </recommendedName>
    <alternativeName>
        <fullName evidence="4">U1 snRNP-binding protein homolog</fullName>
    </alternativeName>
</protein>
<gene>
    <name evidence="8" type="ORF">PoB_006747600</name>
</gene>
<proteinExistence type="predicted"/>
<accession>A0AAV4DA79</accession>
<dbReference type="GO" id="GO:0000398">
    <property type="term" value="P:mRNA splicing, via spliceosome"/>
    <property type="evidence" value="ECO:0007669"/>
    <property type="project" value="TreeGrafter"/>
</dbReference>
<dbReference type="PROSITE" id="PS50102">
    <property type="entry name" value="RRM"/>
    <property type="match status" value="1"/>
</dbReference>
<evidence type="ECO:0000256" key="4">
    <source>
        <dbReference type="ARBA" id="ARBA00031739"/>
    </source>
</evidence>
<dbReference type="FunFam" id="3.30.70.330:FF:000132">
    <property type="entry name" value="Small nuclear ribonucleoprotein U11/U12 subunit 35"/>
    <property type="match status" value="1"/>
</dbReference>
<keyword evidence="9" id="KW-1185">Reference proteome</keyword>
<dbReference type="SUPFAM" id="SSF54928">
    <property type="entry name" value="RNA-binding domain, RBD"/>
    <property type="match status" value="1"/>
</dbReference>
<evidence type="ECO:0000313" key="9">
    <source>
        <dbReference type="Proteomes" id="UP000735302"/>
    </source>
</evidence>
<dbReference type="PANTHER" id="PTHR13952:SF6">
    <property type="entry name" value="U11_U12 SMALL NUCLEAR RIBONUCLEOPROTEIN 35 KDA PROTEIN"/>
    <property type="match status" value="1"/>
</dbReference>
<dbReference type="PANTHER" id="PTHR13952">
    <property type="entry name" value="U1 SMALL NUCLEAR RIBONUCLEOPROTEIN 70 KD"/>
    <property type="match status" value="1"/>
</dbReference>
<evidence type="ECO:0000256" key="3">
    <source>
        <dbReference type="ARBA" id="ARBA00023242"/>
    </source>
</evidence>
<feature type="domain" description="RRM" evidence="7">
    <location>
        <begin position="52"/>
        <end position="130"/>
    </location>
</feature>
<dbReference type="GO" id="GO:0017069">
    <property type="term" value="F:snRNA binding"/>
    <property type="evidence" value="ECO:0007669"/>
    <property type="project" value="TreeGrafter"/>
</dbReference>
<dbReference type="GO" id="GO:0003729">
    <property type="term" value="F:mRNA binding"/>
    <property type="evidence" value="ECO:0007669"/>
    <property type="project" value="TreeGrafter"/>
</dbReference>
<keyword evidence="3" id="KW-0539">Nucleus</keyword>
<evidence type="ECO:0000256" key="6">
    <source>
        <dbReference type="SAM" id="MobiDB-lite"/>
    </source>
</evidence>
<keyword evidence="8" id="KW-0687">Ribonucleoprotein</keyword>
<dbReference type="InterPro" id="IPR035979">
    <property type="entry name" value="RBD_domain_sf"/>
</dbReference>
<reference evidence="8 9" key="1">
    <citation type="journal article" date="2021" name="Elife">
        <title>Chloroplast acquisition without the gene transfer in kleptoplastic sea slugs, Plakobranchus ocellatus.</title>
        <authorList>
            <person name="Maeda T."/>
            <person name="Takahashi S."/>
            <person name="Yoshida T."/>
            <person name="Shimamura S."/>
            <person name="Takaki Y."/>
            <person name="Nagai Y."/>
            <person name="Toyoda A."/>
            <person name="Suzuki Y."/>
            <person name="Arimoto A."/>
            <person name="Ishii H."/>
            <person name="Satoh N."/>
            <person name="Nishiyama T."/>
            <person name="Hasebe M."/>
            <person name="Maruyama T."/>
            <person name="Minagawa J."/>
            <person name="Obokata J."/>
            <person name="Shigenobu S."/>
        </authorList>
    </citation>
    <scope>NUCLEOTIDE SEQUENCE [LARGE SCALE GENOMIC DNA]</scope>
</reference>
<comment type="caution">
    <text evidence="8">The sequence shown here is derived from an EMBL/GenBank/DDBJ whole genome shotgun (WGS) entry which is preliminary data.</text>
</comment>
<dbReference type="Gene3D" id="3.30.70.330">
    <property type="match status" value="1"/>
</dbReference>
<evidence type="ECO:0000256" key="2">
    <source>
        <dbReference type="ARBA" id="ARBA00021080"/>
    </source>
</evidence>
<feature type="compositionally biased region" description="Basic and acidic residues" evidence="6">
    <location>
        <begin position="182"/>
        <end position="220"/>
    </location>
</feature>
<dbReference type="Proteomes" id="UP000735302">
    <property type="component" value="Unassembled WGS sequence"/>
</dbReference>
<dbReference type="InterPro" id="IPR012677">
    <property type="entry name" value="Nucleotide-bd_a/b_plait_sf"/>
</dbReference>
<comment type="subcellular location">
    <subcellularLocation>
        <location evidence="1">Nucleus</location>
    </subcellularLocation>
</comment>
<sequence>MESFSPVFIDTYDPLRAGSIDGTDENPHDKAITRALQAKFKPNKFVQGKPQCTVIVSRLGPNTTEETLVKKMAEFGDIVNARLIKDLVTGFSKCYCFIEYKDDYQARNAVRNGRDMIIDDYEVLVEQEKGRLMKGWIPRRLGGGLGGKRESGQLRFGGIDRPFRRPILKQNDGFKANAFANEHSERHDSSKRREDRKINRERHDYKREDRSRDKSYYRRK</sequence>
<evidence type="ECO:0000256" key="5">
    <source>
        <dbReference type="PROSITE-ProRule" id="PRU00176"/>
    </source>
</evidence>
<evidence type="ECO:0000259" key="7">
    <source>
        <dbReference type="PROSITE" id="PS50102"/>
    </source>
</evidence>
<keyword evidence="5" id="KW-0694">RNA-binding</keyword>
<dbReference type="GO" id="GO:0071011">
    <property type="term" value="C:precatalytic spliceosome"/>
    <property type="evidence" value="ECO:0007669"/>
    <property type="project" value="TreeGrafter"/>
</dbReference>
<dbReference type="InterPro" id="IPR000504">
    <property type="entry name" value="RRM_dom"/>
</dbReference>